<dbReference type="PROSITE" id="PS51832">
    <property type="entry name" value="HD_GYP"/>
    <property type="match status" value="1"/>
</dbReference>
<dbReference type="InterPro" id="IPR037522">
    <property type="entry name" value="HD_GYP_dom"/>
</dbReference>
<comment type="caution">
    <text evidence="3">The sequence shown here is derived from an EMBL/GenBank/DDBJ whole genome shotgun (WGS) entry which is preliminary data.</text>
</comment>
<dbReference type="CDD" id="cd00077">
    <property type="entry name" value="HDc"/>
    <property type="match status" value="2"/>
</dbReference>
<dbReference type="InterPro" id="IPR003607">
    <property type="entry name" value="HD/PDEase_dom"/>
</dbReference>
<dbReference type="Pfam" id="PF13487">
    <property type="entry name" value="HD_5"/>
    <property type="match status" value="1"/>
</dbReference>
<keyword evidence="3" id="KW-0378">Hydrolase</keyword>
<feature type="domain" description="HD-GYP" evidence="2">
    <location>
        <begin position="823"/>
        <end position="1029"/>
    </location>
</feature>
<gene>
    <name evidence="3" type="ORF">APB76_20365</name>
</gene>
<name>A0A177XUS8_9VIBR</name>
<evidence type="ECO:0000256" key="1">
    <source>
        <dbReference type="SAM" id="Phobius"/>
    </source>
</evidence>
<dbReference type="RefSeq" id="WP_049843998.1">
    <property type="nucleotide sequence ID" value="NZ_LLEI02000083.1"/>
</dbReference>
<dbReference type="AlphaFoldDB" id="A0A177XUS8"/>
<dbReference type="CDD" id="cd01007">
    <property type="entry name" value="PBP2_BvgS_HisK_like"/>
    <property type="match status" value="1"/>
</dbReference>
<evidence type="ECO:0000313" key="3">
    <source>
        <dbReference type="EMBL" id="OAJ92354.1"/>
    </source>
</evidence>
<dbReference type="PANTHER" id="PTHR43155:SF2">
    <property type="entry name" value="CYCLIC DI-GMP PHOSPHODIESTERASE PA4108"/>
    <property type="match status" value="1"/>
</dbReference>
<protein>
    <submittedName>
        <fullName evidence="3">Phosphohydrolase</fullName>
    </submittedName>
</protein>
<dbReference type="SUPFAM" id="SSF109604">
    <property type="entry name" value="HD-domain/PDEase-like"/>
    <property type="match status" value="2"/>
</dbReference>
<dbReference type="Gene3D" id="1.10.3210.10">
    <property type="entry name" value="Hypothetical protein af1432"/>
    <property type="match status" value="2"/>
</dbReference>
<keyword evidence="1" id="KW-1133">Transmembrane helix</keyword>
<dbReference type="Pfam" id="PF00497">
    <property type="entry name" value="SBP_bac_3"/>
    <property type="match status" value="1"/>
</dbReference>
<dbReference type="Gene3D" id="3.40.190.10">
    <property type="entry name" value="Periplasmic binding protein-like II"/>
    <property type="match status" value="2"/>
</dbReference>
<dbReference type="SUPFAM" id="SSF53850">
    <property type="entry name" value="Periplasmic binding protein-like II"/>
    <property type="match status" value="1"/>
</dbReference>
<reference evidence="3" key="1">
    <citation type="journal article" date="2016" name="Syst. Appl. Microbiol.">
        <title>Vibrio bivalvicida sp. nov., a novel larval pathogen for bivalve molluscs reared in a hatchery.</title>
        <authorList>
            <person name="Dubert J."/>
            <person name="Romalde J.L."/>
            <person name="Prado S."/>
            <person name="Barja J.L."/>
        </authorList>
    </citation>
    <scope>NUCLEOTIDE SEQUENCE [LARGE SCALE GENOMIC DNA]</scope>
    <source>
        <strain evidence="3">605</strain>
    </source>
</reference>
<dbReference type="PANTHER" id="PTHR43155">
    <property type="entry name" value="CYCLIC DI-GMP PHOSPHODIESTERASE PA4108-RELATED"/>
    <property type="match status" value="1"/>
</dbReference>
<dbReference type="Gene3D" id="3.30.450.20">
    <property type="entry name" value="PAS domain"/>
    <property type="match status" value="1"/>
</dbReference>
<dbReference type="EMBL" id="LLEI02000083">
    <property type="protein sequence ID" value="OAJ92354.1"/>
    <property type="molecule type" value="Genomic_DNA"/>
</dbReference>
<keyword evidence="1" id="KW-0472">Membrane</keyword>
<evidence type="ECO:0000259" key="2">
    <source>
        <dbReference type="PROSITE" id="PS51832"/>
    </source>
</evidence>
<proteinExistence type="predicted"/>
<sequence>MKDHTRQTKKFSIQFTVGTMFLCATLFTASVAIGLQYYFSKQMSEENVLAKLTSASSDIGSYLELVDKNATNSVQILKSVAESTTHTFAETEIRNIFTLILEDNPLFYSLYVGRDNDDFYQIINLESSSIVREKIEADLNDRWVIINISGSENQRIRTTNYLTKNFKLTKKITEVSNYFPTQRPWYLGPKHQQVFKTEPYLFQHLKITGQTYSIRTQSRVIGVDIVHSAMKEKMMPTQLGLSPDSGTESFVFNDKGEVIASNVELYHEVRIPNPKPLALSESEKADIEAVGSLMVSNQNDWGPYDYAQSGQPKGYAIDLLSILSQMTGIELEFVNGFNSMTLSQMYHQGELDLLHSVPETKAVSGVKSAIMFSGELALASNPDKPVYSSLASLSQESIAVVGGYGMKSWLLEQAPTLNLTEVSSLDEAKQGLATKHYDYIIDTFHTLSELNELSNTEQAKVSKLSGIEILPFHFYMKREHSSVVDILDKALLAITPQQRTALKEKWLDTSQWRGTFLPYPELFSASRSPSLHNSMVKIDIQGQQYFIYVTPLLSEQNHNEFYAVVLPEDIIYEQVWPKLMTSIGLTVLIMTVLLPLAWKFSAPIVVPVKALRLETKKIKARDYDAVSLVNTRIKEVSELSESIASMGAALKQHEKQQEDFVESFIKLIAQAIDDKSPYTAGHCNRVPELGMMLAKAVEECQEGKFKPFKFESDDERREFRIAAWLHDCGKITTPEHIVDKGTKLEANYNRIHEIRMRFEVLWRDAEIMFLTSQLAASKDKSTALAELKSIKHTLQEEFEFVARANVGGEFMGQEEVERIKEIAQRTWQRNFDDRLGLSPFEDLNKPKSETVLPVTESLLSDKPEHIQKRIRPLEFDDKFAIKVDVPEHQYNLGEIYNLSISRGTLTAEDRFKINEHMISGIKMLEALPFPKELSRVPRYASTHHETLKGTGYPRKLKAEDISIPERVLVIADIFEALTAADRPYKKAKPISVAIDILYKMAQDEHVDMDLFLLFLESGVYLDYAQAFLPESQIDQVDISQYFSEQQVA</sequence>
<dbReference type="SMART" id="SM00471">
    <property type="entry name" value="HDc"/>
    <property type="match status" value="1"/>
</dbReference>
<accession>A0A177XUS8</accession>
<keyword evidence="1" id="KW-0812">Transmembrane</keyword>
<dbReference type="GO" id="GO:0008081">
    <property type="term" value="F:phosphoric diester hydrolase activity"/>
    <property type="evidence" value="ECO:0007669"/>
    <property type="project" value="UniProtKB-ARBA"/>
</dbReference>
<organism evidence="3">
    <name type="scientific">Vibrio bivalvicida</name>
    <dbReference type="NCBI Taxonomy" id="1276888"/>
    <lineage>
        <taxon>Bacteria</taxon>
        <taxon>Pseudomonadati</taxon>
        <taxon>Pseudomonadota</taxon>
        <taxon>Gammaproteobacteria</taxon>
        <taxon>Vibrionales</taxon>
        <taxon>Vibrionaceae</taxon>
        <taxon>Vibrio</taxon>
        <taxon>Vibrio oreintalis group</taxon>
    </lineage>
</organism>
<dbReference type="Proteomes" id="UP000078406">
    <property type="component" value="Unassembled WGS sequence"/>
</dbReference>
<dbReference type="InterPro" id="IPR001638">
    <property type="entry name" value="Solute-binding_3/MltF_N"/>
</dbReference>
<feature type="transmembrane region" description="Helical" evidence="1">
    <location>
        <begin position="12"/>
        <end position="39"/>
    </location>
</feature>